<dbReference type="InterPro" id="IPR001911">
    <property type="entry name" value="Ribosomal_bS21"/>
</dbReference>
<protein>
    <submittedName>
        <fullName evidence="5">Uncharacterized protein</fullName>
    </submittedName>
</protein>
<dbReference type="PANTHER" id="PTHR21109">
    <property type="entry name" value="MITOCHONDRIAL 28S RIBOSOMAL PROTEIN S21"/>
    <property type="match status" value="1"/>
</dbReference>
<comment type="caution">
    <text evidence="5">The sequence shown here is derived from an EMBL/GenBank/DDBJ whole genome shotgun (WGS) entry which is preliminary data.</text>
</comment>
<keyword evidence="3" id="KW-0687">Ribonucleoprotein</keyword>
<evidence type="ECO:0000313" key="6">
    <source>
        <dbReference type="Proteomes" id="UP001206925"/>
    </source>
</evidence>
<feature type="region of interest" description="Disordered" evidence="4">
    <location>
        <begin position="173"/>
        <end position="206"/>
    </location>
</feature>
<dbReference type="GO" id="GO:0003735">
    <property type="term" value="F:structural constituent of ribosome"/>
    <property type="evidence" value="ECO:0007669"/>
    <property type="project" value="InterPro"/>
</dbReference>
<organism evidence="5 6">
    <name type="scientific">Ambrosia artemisiifolia</name>
    <name type="common">Common ragweed</name>
    <dbReference type="NCBI Taxonomy" id="4212"/>
    <lineage>
        <taxon>Eukaryota</taxon>
        <taxon>Viridiplantae</taxon>
        <taxon>Streptophyta</taxon>
        <taxon>Embryophyta</taxon>
        <taxon>Tracheophyta</taxon>
        <taxon>Spermatophyta</taxon>
        <taxon>Magnoliopsida</taxon>
        <taxon>eudicotyledons</taxon>
        <taxon>Gunneridae</taxon>
        <taxon>Pentapetalae</taxon>
        <taxon>asterids</taxon>
        <taxon>campanulids</taxon>
        <taxon>Asterales</taxon>
        <taxon>Asteraceae</taxon>
        <taxon>Asteroideae</taxon>
        <taxon>Heliantheae alliance</taxon>
        <taxon>Heliantheae</taxon>
        <taxon>Ambrosia</taxon>
    </lineage>
</organism>
<dbReference type="GO" id="GO:0006412">
    <property type="term" value="P:translation"/>
    <property type="evidence" value="ECO:0007669"/>
    <property type="project" value="InterPro"/>
</dbReference>
<gene>
    <name evidence="5" type="ORF">M8C21_020439</name>
</gene>
<comment type="similarity">
    <text evidence="1">Belongs to the bacterial ribosomal protein bS21 family.</text>
</comment>
<evidence type="ECO:0000256" key="2">
    <source>
        <dbReference type="ARBA" id="ARBA00022980"/>
    </source>
</evidence>
<reference evidence="5" key="1">
    <citation type="submission" date="2022-06" db="EMBL/GenBank/DDBJ databases">
        <title>Uncovering the hologenomic basis of an extraordinary plant invasion.</title>
        <authorList>
            <person name="Bieker V.C."/>
            <person name="Martin M.D."/>
            <person name="Gilbert T."/>
            <person name="Hodgins K."/>
            <person name="Battlay P."/>
            <person name="Petersen B."/>
            <person name="Wilson J."/>
        </authorList>
    </citation>
    <scope>NUCLEOTIDE SEQUENCE</scope>
    <source>
        <strain evidence="5">AA19_3_7</strain>
        <tissue evidence="5">Leaf</tissue>
    </source>
</reference>
<dbReference type="EMBL" id="JAMZMK010011384">
    <property type="protein sequence ID" value="KAI7727434.1"/>
    <property type="molecule type" value="Genomic_DNA"/>
</dbReference>
<feature type="compositionally biased region" description="Basic residues" evidence="4">
    <location>
        <begin position="175"/>
        <end position="194"/>
    </location>
</feature>
<evidence type="ECO:0000256" key="4">
    <source>
        <dbReference type="SAM" id="MobiDB-lite"/>
    </source>
</evidence>
<dbReference type="GO" id="GO:1990904">
    <property type="term" value="C:ribonucleoprotein complex"/>
    <property type="evidence" value="ECO:0007669"/>
    <property type="project" value="UniProtKB-KW"/>
</dbReference>
<feature type="non-terminal residue" evidence="5">
    <location>
        <position position="1"/>
    </location>
</feature>
<name>A0AAD5G3H7_AMBAR</name>
<proteinExistence type="inferred from homology"/>
<dbReference type="PANTHER" id="PTHR21109:SF27">
    <property type="entry name" value="30S RIBOSOMAL PROTEIN S21, CHLOROPLASTIC"/>
    <property type="match status" value="1"/>
</dbReference>
<keyword evidence="6" id="KW-1185">Reference proteome</keyword>
<feature type="compositionally biased region" description="Basic and acidic residues" evidence="4">
    <location>
        <begin position="195"/>
        <end position="206"/>
    </location>
</feature>
<accession>A0AAD5G3H7</accession>
<dbReference type="AlphaFoldDB" id="A0AAD5G3H7"/>
<dbReference type="GO" id="GO:0005840">
    <property type="term" value="C:ribosome"/>
    <property type="evidence" value="ECO:0007669"/>
    <property type="project" value="UniProtKB-KW"/>
</dbReference>
<evidence type="ECO:0000256" key="1">
    <source>
        <dbReference type="ARBA" id="ARBA00006640"/>
    </source>
</evidence>
<dbReference type="Proteomes" id="UP001206925">
    <property type="component" value="Unassembled WGS sequence"/>
</dbReference>
<evidence type="ECO:0000313" key="5">
    <source>
        <dbReference type="EMBL" id="KAI7727434.1"/>
    </source>
</evidence>
<keyword evidence="2" id="KW-0689">Ribosomal protein</keyword>
<sequence>AEEMNCGLENGEESRGVSGSICSASLVATVWSQILTAPSEIMNTIETEKHLLKPSPMAATAPSSISSLLNSLSSPSLSSSPQPTTVSLSSNSSSTKALTISQPVTTPPIHDYEPSYNMQSVMFPSVTFANTLFFKRPYNVQVIVGPDEPEESLIGRFRREECKRRRFFETNQEMRKRKIRDAARRRSRRRQHPLAKKDETPRKKVVDDEHDNWELIDVEVPYCQ</sequence>
<feature type="region of interest" description="Disordered" evidence="4">
    <location>
        <begin position="72"/>
        <end position="101"/>
    </location>
</feature>
<evidence type="ECO:0000256" key="3">
    <source>
        <dbReference type="ARBA" id="ARBA00023274"/>
    </source>
</evidence>